<feature type="region of interest" description="Disordered" evidence="1">
    <location>
        <begin position="201"/>
        <end position="233"/>
    </location>
</feature>
<keyword evidence="2" id="KW-0472">Membrane</keyword>
<evidence type="ECO:0000256" key="1">
    <source>
        <dbReference type="SAM" id="MobiDB-lite"/>
    </source>
</evidence>
<dbReference type="VEuPathDB" id="CryptoDB:Cvel_18433"/>
<feature type="compositionally biased region" description="Basic and acidic residues" evidence="1">
    <location>
        <begin position="206"/>
        <end position="225"/>
    </location>
</feature>
<organism evidence="3">
    <name type="scientific">Chromera velia CCMP2878</name>
    <dbReference type="NCBI Taxonomy" id="1169474"/>
    <lineage>
        <taxon>Eukaryota</taxon>
        <taxon>Sar</taxon>
        <taxon>Alveolata</taxon>
        <taxon>Colpodellida</taxon>
        <taxon>Chromeraceae</taxon>
        <taxon>Chromera</taxon>
    </lineage>
</organism>
<feature type="transmembrane region" description="Helical" evidence="2">
    <location>
        <begin position="147"/>
        <end position="169"/>
    </location>
</feature>
<name>A0A0G4FRQ6_9ALVE</name>
<keyword evidence="2" id="KW-1133">Transmembrane helix</keyword>
<keyword evidence="2" id="KW-0812">Transmembrane</keyword>
<gene>
    <name evidence="3" type="ORF">Cvel_18433</name>
</gene>
<evidence type="ECO:0000313" key="3">
    <source>
        <dbReference type="EMBL" id="CEM17333.1"/>
    </source>
</evidence>
<feature type="transmembrane region" description="Helical" evidence="2">
    <location>
        <begin position="64"/>
        <end position="90"/>
    </location>
</feature>
<sequence length="247" mass="28835">MLSLYKNQVVTQVSKQNFAVRQKELEWFENNFWTIAQQATIIAGFSFTQLTTQVPSGIPVWMEVIYSLLVSASLSAQIYVICVCMYAYIWAQTRAVMGNRGFKDINRSLKEMHKEQTKILAWFIFGLFLFLLSAFFVLFIFDEPDAQPASITLVVIVVLTFLYFPILVWRFYYKRTRKSGLDAVEGAYDRVGDLDFSSERRRRHERSMGPRDRERERALGQIREEEGGEGGQSFFQSMRHTFMSNFQ</sequence>
<dbReference type="EMBL" id="CDMZ01000580">
    <property type="protein sequence ID" value="CEM17333.1"/>
    <property type="molecule type" value="Genomic_DNA"/>
</dbReference>
<feature type="transmembrane region" description="Helical" evidence="2">
    <location>
        <begin position="119"/>
        <end position="141"/>
    </location>
</feature>
<dbReference type="Gene3D" id="1.20.140.140">
    <property type="entry name" value="Calcium release-activated calcium channel protein Orai"/>
    <property type="match status" value="1"/>
</dbReference>
<reference evidence="3" key="1">
    <citation type="submission" date="2014-11" db="EMBL/GenBank/DDBJ databases">
        <authorList>
            <person name="Otto D Thomas"/>
            <person name="Naeem Raeece"/>
        </authorList>
    </citation>
    <scope>NUCLEOTIDE SEQUENCE</scope>
</reference>
<dbReference type="AlphaFoldDB" id="A0A0G4FRQ6"/>
<protein>
    <submittedName>
        <fullName evidence="3">Uncharacterized protein</fullName>
    </submittedName>
</protein>
<evidence type="ECO:0000256" key="2">
    <source>
        <dbReference type="SAM" id="Phobius"/>
    </source>
</evidence>
<proteinExistence type="predicted"/>
<dbReference type="InterPro" id="IPR038350">
    <property type="entry name" value="Orai_sf"/>
</dbReference>
<accession>A0A0G4FRQ6</accession>